<organism evidence="1 2">
    <name type="scientific">Rubripirellula obstinata</name>
    <dbReference type="NCBI Taxonomy" id="406547"/>
    <lineage>
        <taxon>Bacteria</taxon>
        <taxon>Pseudomonadati</taxon>
        <taxon>Planctomycetota</taxon>
        <taxon>Planctomycetia</taxon>
        <taxon>Pirellulales</taxon>
        <taxon>Pirellulaceae</taxon>
        <taxon>Rubripirellula</taxon>
    </lineage>
</organism>
<dbReference type="Proteomes" id="UP000322699">
    <property type="component" value="Unassembled WGS sequence"/>
</dbReference>
<comment type="caution">
    <text evidence="1">The sequence shown here is derived from an EMBL/GenBank/DDBJ whole genome shotgun (WGS) entry which is preliminary data.</text>
</comment>
<evidence type="ECO:0000313" key="2">
    <source>
        <dbReference type="Proteomes" id="UP000322699"/>
    </source>
</evidence>
<dbReference type="RefSeq" id="WP_068266994.1">
    <property type="nucleotide sequence ID" value="NZ_LWSK01000146.1"/>
</dbReference>
<keyword evidence="2" id="KW-1185">Reference proteome</keyword>
<dbReference type="EMBL" id="VRLW01000001">
    <property type="protein sequence ID" value="KAA1262590.1"/>
    <property type="molecule type" value="Genomic_DNA"/>
</dbReference>
<evidence type="ECO:0000313" key="1">
    <source>
        <dbReference type="EMBL" id="KAA1262590.1"/>
    </source>
</evidence>
<name>A0A5B1CSC5_9BACT</name>
<dbReference type="OrthoDB" id="3078257at2"/>
<gene>
    <name evidence="1" type="ORF">LF1_51570</name>
</gene>
<reference evidence="1 2" key="1">
    <citation type="submission" date="2019-08" db="EMBL/GenBank/DDBJ databases">
        <title>Deep-cultivation of Planctomycetes and their phenomic and genomic characterization uncovers novel biology.</title>
        <authorList>
            <person name="Wiegand S."/>
            <person name="Jogler M."/>
            <person name="Boedeker C."/>
            <person name="Pinto D."/>
            <person name="Vollmers J."/>
            <person name="Rivas-Marin E."/>
            <person name="Kohn T."/>
            <person name="Peeters S.H."/>
            <person name="Heuer A."/>
            <person name="Rast P."/>
            <person name="Oberbeckmann S."/>
            <person name="Bunk B."/>
            <person name="Jeske O."/>
            <person name="Meyerdierks A."/>
            <person name="Storesund J.E."/>
            <person name="Kallscheuer N."/>
            <person name="Luecker S."/>
            <person name="Lage O.M."/>
            <person name="Pohl T."/>
            <person name="Merkel B.J."/>
            <person name="Hornburger P."/>
            <person name="Mueller R.-W."/>
            <person name="Bruemmer F."/>
            <person name="Labrenz M."/>
            <person name="Spormann A.M."/>
            <person name="Op Den Camp H."/>
            <person name="Overmann J."/>
            <person name="Amann R."/>
            <person name="Jetten M.S.M."/>
            <person name="Mascher T."/>
            <person name="Medema M.H."/>
            <person name="Devos D.P."/>
            <person name="Kaster A.-K."/>
            <person name="Ovreas L."/>
            <person name="Rohde M."/>
            <person name="Galperin M.Y."/>
            <person name="Jogler C."/>
        </authorList>
    </citation>
    <scope>NUCLEOTIDE SEQUENCE [LARGE SCALE GENOMIC DNA]</scope>
    <source>
        <strain evidence="1 2">LF1</strain>
    </source>
</reference>
<sequence>MKLTKVFAIDGSGDKNRKTAELKRPIYQWSVATNQISRVPVVAGQNALNVFVDAIDGLGDDEAILIAADLPIGIPVEPSDVYASSDPPTFLGWLDGIADRCRDNAWRESMIAKGVANRSPDQPFVSLGKGDQRGGWDGKRQCDLAAKAESIYCVDHGPKQVGKSALQFWWDVMMPIRAAYPGQTAVWPMEDTQSASVIFAECYPALCQRMVFGGNVSKRNALAVATSLNRLSADPDTRSMAKTETWIHAASSEDEFDMFVTALAIARMVASGRDLLAHPDDEAIRNLEGWILGQSFDDETKSPSQTKSLADD</sequence>
<accession>A0A5B1CSC5</accession>
<proteinExistence type="predicted"/>
<protein>
    <recommendedName>
        <fullName evidence="3">DUF429 domain-containing protein</fullName>
    </recommendedName>
</protein>
<evidence type="ECO:0008006" key="3">
    <source>
        <dbReference type="Google" id="ProtNLM"/>
    </source>
</evidence>
<dbReference type="AlphaFoldDB" id="A0A5B1CSC5"/>